<dbReference type="InterPro" id="IPR001258">
    <property type="entry name" value="NHL_repeat"/>
</dbReference>
<dbReference type="PANTHER" id="PTHR24104:SF25">
    <property type="entry name" value="PROTEIN LIN-41"/>
    <property type="match status" value="1"/>
</dbReference>
<evidence type="ECO:0000256" key="3">
    <source>
        <dbReference type="SAM" id="MobiDB-lite"/>
    </source>
</evidence>
<organism evidence="5 6">
    <name type="scientific">Adineta ricciae</name>
    <name type="common">Rotifer</name>
    <dbReference type="NCBI Taxonomy" id="249248"/>
    <lineage>
        <taxon>Eukaryota</taxon>
        <taxon>Metazoa</taxon>
        <taxon>Spiralia</taxon>
        <taxon>Gnathifera</taxon>
        <taxon>Rotifera</taxon>
        <taxon>Eurotatoria</taxon>
        <taxon>Bdelloidea</taxon>
        <taxon>Adinetida</taxon>
        <taxon>Adinetidae</taxon>
        <taxon>Adineta</taxon>
    </lineage>
</organism>
<evidence type="ECO:0000256" key="1">
    <source>
        <dbReference type="ARBA" id="ARBA00022737"/>
    </source>
</evidence>
<evidence type="ECO:0000313" key="6">
    <source>
        <dbReference type="Proteomes" id="UP000663828"/>
    </source>
</evidence>
<comment type="caution">
    <text evidence="5">The sequence shown here is derived from an EMBL/GenBank/DDBJ whole genome shotgun (WGS) entry which is preliminary data.</text>
</comment>
<keyword evidence="1" id="KW-0677">Repeat</keyword>
<evidence type="ECO:0000256" key="4">
    <source>
        <dbReference type="SAM" id="Phobius"/>
    </source>
</evidence>
<keyword evidence="6" id="KW-1185">Reference proteome</keyword>
<dbReference type="Gene3D" id="2.120.10.30">
    <property type="entry name" value="TolB, C-terminal domain"/>
    <property type="match status" value="2"/>
</dbReference>
<protein>
    <recommendedName>
        <fullName evidence="7">NHL repeat containing protein</fullName>
    </recommendedName>
</protein>
<dbReference type="PROSITE" id="PS51125">
    <property type="entry name" value="NHL"/>
    <property type="match status" value="2"/>
</dbReference>
<proteinExistence type="predicted"/>
<name>A0A813U9S8_ADIRI</name>
<keyword evidence="4" id="KW-0812">Transmembrane</keyword>
<dbReference type="Proteomes" id="UP000663828">
    <property type="component" value="Unassembled WGS sequence"/>
</dbReference>
<sequence>MKMKTNFISIRTDIPERSKYTKNNQHLRTTNSPKRVIHITVKPSRYNQFIGSRDISRSSRSDYSHRYKKDSTNNSQKNNNSFVPSNLQRQAHVMSKLRSDNLQTTLVNNNAPSTGTLRSVPLNSSDIKTTWANTTDYHYNGFHHNLDKKKKKKYSMFMVSLHNIASKLYFTATIIALIVLLIKSKAKTNDKLYTNILRWNASGITIAGITGRSGANASQLNNPWGLALTYDRTLYVVDRFNHRIQRFSPNSTQATTVAGNGILSNTLNSLSYPTKIVLDSNDNLYIADGFNHRGLFWAKNSSSGVLIAGSGVAGSGLNQLNCSYDIARDSNLDITYIVDYGNNRIMGYKPGNLTGFVVAGGNGQGSNYSQLNDPIAMDFDSVTNSFVIANFNRHNIVRWTLGANNWTLVAGDSNGLPGSTSTSLYLPTGLTLDPMGNLYVADLVNHRIQLFLNGEKNGTTIAGITGQAGNDSLSLNSPYTVVLDNQLNLYVADNQNHRIQKFMRY</sequence>
<dbReference type="AlphaFoldDB" id="A0A813U9S8"/>
<keyword evidence="4" id="KW-1133">Transmembrane helix</keyword>
<dbReference type="SUPFAM" id="SSF101898">
    <property type="entry name" value="NHL repeat"/>
    <property type="match status" value="1"/>
</dbReference>
<dbReference type="Pfam" id="PF01436">
    <property type="entry name" value="NHL"/>
    <property type="match status" value="3"/>
</dbReference>
<feature type="region of interest" description="Disordered" evidence="3">
    <location>
        <begin position="52"/>
        <end position="83"/>
    </location>
</feature>
<feature type="repeat" description="NHL" evidence="2">
    <location>
        <begin position="207"/>
        <end position="250"/>
    </location>
</feature>
<feature type="compositionally biased region" description="Basic and acidic residues" evidence="3">
    <location>
        <begin position="54"/>
        <end position="71"/>
    </location>
</feature>
<evidence type="ECO:0000256" key="2">
    <source>
        <dbReference type="PROSITE-ProRule" id="PRU00504"/>
    </source>
</evidence>
<dbReference type="PANTHER" id="PTHR24104">
    <property type="entry name" value="E3 UBIQUITIN-PROTEIN LIGASE NHLRC1-RELATED"/>
    <property type="match status" value="1"/>
</dbReference>
<dbReference type="Gene3D" id="2.40.10.500">
    <property type="match status" value="1"/>
</dbReference>
<dbReference type="InterPro" id="IPR011042">
    <property type="entry name" value="6-blade_b-propeller_TolB-like"/>
</dbReference>
<gene>
    <name evidence="5" type="ORF">XAT740_LOCUS4200</name>
</gene>
<reference evidence="5" key="1">
    <citation type="submission" date="2021-02" db="EMBL/GenBank/DDBJ databases">
        <authorList>
            <person name="Nowell W R."/>
        </authorList>
    </citation>
    <scope>NUCLEOTIDE SEQUENCE</scope>
</reference>
<evidence type="ECO:0008006" key="7">
    <source>
        <dbReference type="Google" id="ProtNLM"/>
    </source>
</evidence>
<accession>A0A813U9S8</accession>
<dbReference type="GO" id="GO:0008270">
    <property type="term" value="F:zinc ion binding"/>
    <property type="evidence" value="ECO:0007669"/>
    <property type="project" value="UniProtKB-KW"/>
</dbReference>
<feature type="repeat" description="NHL" evidence="2">
    <location>
        <begin position="424"/>
        <end position="454"/>
    </location>
</feature>
<feature type="compositionally biased region" description="Polar residues" evidence="3">
    <location>
        <begin position="72"/>
        <end position="83"/>
    </location>
</feature>
<evidence type="ECO:0000313" key="5">
    <source>
        <dbReference type="EMBL" id="CAF0825797.1"/>
    </source>
</evidence>
<dbReference type="EMBL" id="CAJNOR010000169">
    <property type="protein sequence ID" value="CAF0825797.1"/>
    <property type="molecule type" value="Genomic_DNA"/>
</dbReference>
<keyword evidence="4" id="KW-0472">Membrane</keyword>
<feature type="transmembrane region" description="Helical" evidence="4">
    <location>
        <begin position="157"/>
        <end position="182"/>
    </location>
</feature>
<dbReference type="CDD" id="cd05819">
    <property type="entry name" value="NHL"/>
    <property type="match status" value="1"/>
</dbReference>
<dbReference type="InterPro" id="IPR050952">
    <property type="entry name" value="TRIM-NHL_E3_ligases"/>
</dbReference>